<feature type="transmembrane region" description="Helical" evidence="5">
    <location>
        <begin position="274"/>
        <end position="293"/>
    </location>
</feature>
<organism evidence="6">
    <name type="scientific">marine metagenome</name>
    <dbReference type="NCBI Taxonomy" id="408172"/>
    <lineage>
        <taxon>unclassified sequences</taxon>
        <taxon>metagenomes</taxon>
        <taxon>ecological metagenomes</taxon>
    </lineage>
</organism>
<dbReference type="PANTHER" id="PTHR43179:SF12">
    <property type="entry name" value="GALACTOFURANOSYLTRANSFERASE GLFT2"/>
    <property type="match status" value="1"/>
</dbReference>
<keyword evidence="5" id="KW-0472">Membrane</keyword>
<evidence type="ECO:0000256" key="1">
    <source>
        <dbReference type="ARBA" id="ARBA00006739"/>
    </source>
</evidence>
<evidence type="ECO:0000256" key="4">
    <source>
        <dbReference type="SAM" id="MobiDB-lite"/>
    </source>
</evidence>
<keyword evidence="3" id="KW-0808">Transferase</keyword>
<comment type="similarity">
    <text evidence="1">Belongs to the glycosyltransferase 2 family.</text>
</comment>
<dbReference type="PANTHER" id="PTHR43179">
    <property type="entry name" value="RHAMNOSYLTRANSFERASE WBBL"/>
    <property type="match status" value="1"/>
</dbReference>
<feature type="non-terminal residue" evidence="6">
    <location>
        <position position="1"/>
    </location>
</feature>
<feature type="region of interest" description="Disordered" evidence="4">
    <location>
        <begin position="1"/>
        <end position="23"/>
    </location>
</feature>
<feature type="transmembrane region" description="Helical" evidence="5">
    <location>
        <begin position="746"/>
        <end position="763"/>
    </location>
</feature>
<keyword evidence="5" id="KW-0812">Transmembrane</keyword>
<accession>A0A381TYR6</accession>
<dbReference type="AlphaFoldDB" id="A0A381TYR6"/>
<dbReference type="Gene3D" id="3.90.550.10">
    <property type="entry name" value="Spore Coat Polysaccharide Biosynthesis Protein SpsA, Chain A"/>
    <property type="match status" value="1"/>
</dbReference>
<dbReference type="EMBL" id="UINC01005325">
    <property type="protein sequence ID" value="SVA20598.1"/>
    <property type="molecule type" value="Genomic_DNA"/>
</dbReference>
<feature type="transmembrane region" description="Helical" evidence="5">
    <location>
        <begin position="658"/>
        <end position="676"/>
    </location>
</feature>
<feature type="transmembrane region" description="Helical" evidence="5">
    <location>
        <begin position="682"/>
        <end position="698"/>
    </location>
</feature>
<feature type="transmembrane region" description="Helical" evidence="5">
    <location>
        <begin position="571"/>
        <end position="590"/>
    </location>
</feature>
<sequence length="1046" mass="109827">VDTDQTAGRQGNGDPSAEGPGTTSSTALVRLVLVAHDPGDWFEEVLTAIGAQDHSGLDVLVVDAGRRKGLVERVAVVLPWVEVATAPGDPGFGEAANVALGRLDGAAYHLFLHDDLVLDGTAVRRMVECALESNAGVVGPKVLDGSDPRHLEDMGSWVDRYGAAVPRFEPGELDQGQYDADREVFATSESALLVRSDLFGAIGGFDPEIRFLDGSLDLCWRARLAGASVLTAPTAVGRSVGGRRTRRRRTDPQRLRPRHKLRTTLVNQDPVHRGAAVAELLLATLLGVAYGLLVGRFRHVRGLIAAWPWNLRRLGSARARRSTVDHHFGGDQARLYVRHDVPHRSFHRAVTGGASVGTGSEAPSRLRLHQLWSALLGPGGIALLVGGAVLGFGSRHLLTRGLPDIGRFQAVPSEPFDLARSWWTGWRPTGGGIASPPNEGMAFLGFVGQVFPWSGTVLLAAAVLAAFPVGAVGVWRLVRPIGGGRSRAVAVLTYLAVPLPYNSLAEGRLAPLAAYAALPWVAHRLAVAQGVVPYGRRGGDPGPGERLGGLWGEVLVAGLVLAVAIGLEPTVVVLVGVVVAGLVVGSLLAGSLAGVPRLLLVAAGSAVVAALLHVPGLDRLPGGDLVAAFVEPGTWAPADLGIAAILRLDTGSFSAGRLGWALLVIPVLALLTASGWRLALVVRAWLIAAGGFGLAWVLDQGLWSGPMPAAELVLVPAALGLAWAAAVGAASIGVGVYSRAFGWRHFLPPVAALALLAVVAPVVESSLDGRWGLPPRGLDASLPIFGDEGGTAYDESRGGIGRVLWLGEPSILPAAGVALDDGLAMALTDGVPGLLDQVPFRPIDGPGIQQVRTAILEVLEGRTSRLGMEVSAWGVQHLVVVERSAAAPYAAVEPPPPDELLAVLTRQLDLERVEGLNRSVTVFRNTVAEPVHAVVRDRTGSAVPVAVDRTAWDRVEVVPPVDGSYRAMVGPSGWWRLDPMVGSGPVDEEVGPFPTARIVAGTRVAVVLESDMTSRGVRTRQLALVFLVLLATSWAHVGRRRRRVDA</sequence>
<reference evidence="6" key="1">
    <citation type="submission" date="2018-05" db="EMBL/GenBank/DDBJ databases">
        <authorList>
            <person name="Lanie J.A."/>
            <person name="Ng W.-L."/>
            <person name="Kazmierczak K.M."/>
            <person name="Andrzejewski T.M."/>
            <person name="Davidsen T.M."/>
            <person name="Wayne K.J."/>
            <person name="Tettelin H."/>
            <person name="Glass J.I."/>
            <person name="Rusch D."/>
            <person name="Podicherti R."/>
            <person name="Tsui H.-C.T."/>
            <person name="Winkler M.E."/>
        </authorList>
    </citation>
    <scope>NUCLEOTIDE SEQUENCE</scope>
</reference>
<keyword evidence="2" id="KW-0328">Glycosyltransferase</keyword>
<gene>
    <name evidence="6" type="ORF">METZ01_LOCUS73452</name>
</gene>
<evidence type="ECO:0000256" key="2">
    <source>
        <dbReference type="ARBA" id="ARBA00022676"/>
    </source>
</evidence>
<feature type="transmembrane region" description="Helical" evidence="5">
    <location>
        <begin position="1022"/>
        <end position="1038"/>
    </location>
</feature>
<evidence type="ECO:0000256" key="5">
    <source>
        <dbReference type="SAM" id="Phobius"/>
    </source>
</evidence>
<feature type="transmembrane region" description="Helical" evidence="5">
    <location>
        <begin position="597"/>
        <end position="614"/>
    </location>
</feature>
<dbReference type="SUPFAM" id="SSF53448">
    <property type="entry name" value="Nucleotide-diphospho-sugar transferases"/>
    <property type="match status" value="1"/>
</dbReference>
<feature type="transmembrane region" description="Helical" evidence="5">
    <location>
        <begin position="457"/>
        <end position="478"/>
    </location>
</feature>
<keyword evidence="5" id="KW-1133">Transmembrane helix</keyword>
<evidence type="ECO:0000313" key="6">
    <source>
        <dbReference type="EMBL" id="SVA20598.1"/>
    </source>
</evidence>
<feature type="transmembrane region" description="Helical" evidence="5">
    <location>
        <begin position="371"/>
        <end position="393"/>
    </location>
</feature>
<feature type="transmembrane region" description="Helical" evidence="5">
    <location>
        <begin position="547"/>
        <end position="565"/>
    </location>
</feature>
<feature type="transmembrane region" description="Helical" evidence="5">
    <location>
        <begin position="710"/>
        <end position="734"/>
    </location>
</feature>
<name>A0A381TYR6_9ZZZZ</name>
<dbReference type="GO" id="GO:0016757">
    <property type="term" value="F:glycosyltransferase activity"/>
    <property type="evidence" value="ECO:0007669"/>
    <property type="project" value="UniProtKB-KW"/>
</dbReference>
<dbReference type="InterPro" id="IPR029044">
    <property type="entry name" value="Nucleotide-diphossugar_trans"/>
</dbReference>
<evidence type="ECO:0000256" key="3">
    <source>
        <dbReference type="ARBA" id="ARBA00022679"/>
    </source>
</evidence>
<protein>
    <submittedName>
        <fullName evidence="6">Uncharacterized protein</fullName>
    </submittedName>
</protein>
<proteinExistence type="inferred from homology"/>